<keyword evidence="2" id="KW-1185">Reference proteome</keyword>
<comment type="caution">
    <text evidence="1">The sequence shown here is derived from an EMBL/GenBank/DDBJ whole genome shotgun (WGS) entry which is preliminary data.</text>
</comment>
<name>A0ABQ9EH46_TEGGR</name>
<evidence type="ECO:0000313" key="1">
    <source>
        <dbReference type="EMBL" id="KAJ8304598.1"/>
    </source>
</evidence>
<sequence>MLTLMDKLKNTQDEKDYLLTMLDDDTEMTICDVETRTYTPQLRECVMKLTSLNVHTRNVAPVIENSRIPSRQGIDNIVCEKVVIGKFYNTFLSTTLDTFKEILTDISVACEEMLSNNKPSCEHNILSNIVSCLTEQRLISHFQNF</sequence>
<reference evidence="1 2" key="1">
    <citation type="submission" date="2022-12" db="EMBL/GenBank/DDBJ databases">
        <title>Chromosome-level genome of Tegillarca granosa.</title>
        <authorList>
            <person name="Kim J."/>
        </authorList>
    </citation>
    <scope>NUCLEOTIDE SEQUENCE [LARGE SCALE GENOMIC DNA]</scope>
    <source>
        <strain evidence="1">Teg-2019</strain>
        <tissue evidence="1">Adductor muscle</tissue>
    </source>
</reference>
<accession>A0ABQ9EH46</accession>
<dbReference type="Proteomes" id="UP001217089">
    <property type="component" value="Unassembled WGS sequence"/>
</dbReference>
<protein>
    <submittedName>
        <fullName evidence="1">Uncharacterized protein</fullName>
    </submittedName>
</protein>
<proteinExistence type="predicted"/>
<evidence type="ECO:0000313" key="2">
    <source>
        <dbReference type="Proteomes" id="UP001217089"/>
    </source>
</evidence>
<organism evidence="1 2">
    <name type="scientific">Tegillarca granosa</name>
    <name type="common">Malaysian cockle</name>
    <name type="synonym">Anadara granosa</name>
    <dbReference type="NCBI Taxonomy" id="220873"/>
    <lineage>
        <taxon>Eukaryota</taxon>
        <taxon>Metazoa</taxon>
        <taxon>Spiralia</taxon>
        <taxon>Lophotrochozoa</taxon>
        <taxon>Mollusca</taxon>
        <taxon>Bivalvia</taxon>
        <taxon>Autobranchia</taxon>
        <taxon>Pteriomorphia</taxon>
        <taxon>Arcoida</taxon>
        <taxon>Arcoidea</taxon>
        <taxon>Arcidae</taxon>
        <taxon>Tegillarca</taxon>
    </lineage>
</organism>
<dbReference type="EMBL" id="JARBDR010000903">
    <property type="protein sequence ID" value="KAJ8304598.1"/>
    <property type="molecule type" value="Genomic_DNA"/>
</dbReference>
<gene>
    <name evidence="1" type="ORF">KUTeg_018181</name>
</gene>